<evidence type="ECO:0000256" key="1">
    <source>
        <dbReference type="SAM" id="MobiDB-lite"/>
    </source>
</evidence>
<feature type="compositionally biased region" description="Low complexity" evidence="1">
    <location>
        <begin position="326"/>
        <end position="340"/>
    </location>
</feature>
<sequence>MSAKSRNKKGKKVLISIAVLLVVIIAGVLTVPGIVNAKNNKTAAGQTSAQTRTLTVDTQDIKQSVTGSGEIVSGDEETLEADSDKTIDTVKAVEGQAVKKGAVLLTYTDETTITAPFNGVIGKVTIADDTESNQQNASKATDSIVIMSTDNLVTNLSVDETDLNNIKVSQSADITINAFPDTKYSGKVTSISETGTYDNGGSKFQISIKLDKTTNVKIGMSAAVDITVKSVTGVVAVPIEAVRGSGDNASVMLVNSDGSASSVPVTLGLANQAYVQIVSGLSEGDVIQYTVQSGSSTRMMSGFGGIEGGVFSTNGGMQGRNGNGSGSRSMSGGNMARPQN</sequence>
<dbReference type="InterPro" id="IPR058636">
    <property type="entry name" value="Beta-barrel_YknX"/>
</dbReference>
<dbReference type="Gene3D" id="2.40.30.170">
    <property type="match status" value="1"/>
</dbReference>
<dbReference type="GO" id="GO:1990281">
    <property type="term" value="C:efflux pump complex"/>
    <property type="evidence" value="ECO:0007669"/>
    <property type="project" value="TreeGrafter"/>
</dbReference>
<gene>
    <name evidence="4" type="ORF">CTER_0567</name>
</gene>
<dbReference type="GO" id="GO:0015562">
    <property type="term" value="F:efflux transmembrane transporter activity"/>
    <property type="evidence" value="ECO:0007669"/>
    <property type="project" value="TreeGrafter"/>
</dbReference>
<evidence type="ECO:0000259" key="2">
    <source>
        <dbReference type="Pfam" id="PF25967"/>
    </source>
</evidence>
<dbReference type="PATRIC" id="fig|1195236.3.peg.889"/>
<dbReference type="RefSeq" id="WP_004623950.1">
    <property type="nucleotide sequence ID" value="NZ_AORV01000020.1"/>
</dbReference>
<dbReference type="Pfam" id="PF25967">
    <property type="entry name" value="RND-MFP_C"/>
    <property type="match status" value="1"/>
</dbReference>
<proteinExistence type="predicted"/>
<dbReference type="PANTHER" id="PTHR30469">
    <property type="entry name" value="MULTIDRUG RESISTANCE PROTEIN MDTA"/>
    <property type="match status" value="1"/>
</dbReference>
<dbReference type="Pfam" id="PF25990">
    <property type="entry name" value="Beta-barrel_YknX"/>
    <property type="match status" value="1"/>
</dbReference>
<dbReference type="InterPro" id="IPR058627">
    <property type="entry name" value="MdtA-like_C"/>
</dbReference>
<comment type="caution">
    <text evidence="4">The sequence shown here is derived from an EMBL/GenBank/DDBJ whole genome shotgun (WGS) entry which is preliminary data.</text>
</comment>
<dbReference type="eggNOG" id="COG0845">
    <property type="taxonomic scope" value="Bacteria"/>
</dbReference>
<feature type="domain" description="YknX-like beta-barrel" evidence="3">
    <location>
        <begin position="156"/>
        <end position="226"/>
    </location>
</feature>
<feature type="region of interest" description="Disordered" evidence="1">
    <location>
        <begin position="314"/>
        <end position="340"/>
    </location>
</feature>
<dbReference type="PANTHER" id="PTHR30469:SF33">
    <property type="entry name" value="SLR1207 PROTEIN"/>
    <property type="match status" value="1"/>
</dbReference>
<organism evidence="4 5">
    <name type="scientific">Ruminiclostridium cellobioparum subsp. termitidis CT1112</name>
    <dbReference type="NCBI Taxonomy" id="1195236"/>
    <lineage>
        <taxon>Bacteria</taxon>
        <taxon>Bacillati</taxon>
        <taxon>Bacillota</taxon>
        <taxon>Clostridia</taxon>
        <taxon>Eubacteriales</taxon>
        <taxon>Oscillospiraceae</taxon>
        <taxon>Ruminiclostridium</taxon>
    </lineage>
</organism>
<evidence type="ECO:0000313" key="4">
    <source>
        <dbReference type="EMBL" id="EMS73444.1"/>
    </source>
</evidence>
<dbReference type="STRING" id="1195236.CTER_0567"/>
<evidence type="ECO:0000313" key="5">
    <source>
        <dbReference type="Proteomes" id="UP000014155"/>
    </source>
</evidence>
<dbReference type="Gene3D" id="2.40.420.20">
    <property type="match status" value="1"/>
</dbReference>
<dbReference type="EMBL" id="AORV01000020">
    <property type="protein sequence ID" value="EMS73444.1"/>
    <property type="molecule type" value="Genomic_DNA"/>
</dbReference>
<evidence type="ECO:0000259" key="3">
    <source>
        <dbReference type="Pfam" id="PF25990"/>
    </source>
</evidence>
<protein>
    <submittedName>
        <fullName evidence="4">Membrane-fusion protein</fullName>
    </submittedName>
</protein>
<feature type="compositionally biased region" description="Gly residues" evidence="1">
    <location>
        <begin position="316"/>
        <end position="325"/>
    </location>
</feature>
<keyword evidence="5" id="KW-1185">Reference proteome</keyword>
<feature type="domain" description="Multidrug resistance protein MdtA-like C-terminal permuted SH3" evidence="2">
    <location>
        <begin position="234"/>
        <end position="285"/>
    </location>
</feature>
<dbReference type="Gene3D" id="2.40.50.100">
    <property type="match status" value="1"/>
</dbReference>
<dbReference type="Proteomes" id="UP000014155">
    <property type="component" value="Unassembled WGS sequence"/>
</dbReference>
<accession>S0FW98</accession>
<reference evidence="4 5" key="1">
    <citation type="journal article" date="2013" name="Genome Announc.">
        <title>Draft Genome Sequence of the Cellulolytic, Mesophilic, Anaerobic Bacterium Clostridium termitidis Strain CT1112 (DSM 5398).</title>
        <authorList>
            <person name="Lal S."/>
            <person name="Ramachandran U."/>
            <person name="Zhang X."/>
            <person name="Munir R."/>
            <person name="Sparling R."/>
            <person name="Levin D.B."/>
        </authorList>
    </citation>
    <scope>NUCLEOTIDE SEQUENCE [LARGE SCALE GENOMIC DNA]</scope>
    <source>
        <strain evidence="4 5">CT1112</strain>
    </source>
</reference>
<name>S0FW98_RUMCE</name>
<dbReference type="AlphaFoldDB" id="S0FW98"/>